<dbReference type="Proteomes" id="UP000790377">
    <property type="component" value="Unassembled WGS sequence"/>
</dbReference>
<dbReference type="EMBL" id="MU268112">
    <property type="protein sequence ID" value="KAH7905856.1"/>
    <property type="molecule type" value="Genomic_DNA"/>
</dbReference>
<protein>
    <submittedName>
        <fullName evidence="1">Uncharacterized protein</fullName>
    </submittedName>
</protein>
<organism evidence="1 2">
    <name type="scientific">Hygrophoropsis aurantiaca</name>
    <dbReference type="NCBI Taxonomy" id="72124"/>
    <lineage>
        <taxon>Eukaryota</taxon>
        <taxon>Fungi</taxon>
        <taxon>Dikarya</taxon>
        <taxon>Basidiomycota</taxon>
        <taxon>Agaricomycotina</taxon>
        <taxon>Agaricomycetes</taxon>
        <taxon>Agaricomycetidae</taxon>
        <taxon>Boletales</taxon>
        <taxon>Coniophorineae</taxon>
        <taxon>Hygrophoropsidaceae</taxon>
        <taxon>Hygrophoropsis</taxon>
    </lineage>
</organism>
<accession>A0ACB7ZXL7</accession>
<gene>
    <name evidence="1" type="ORF">BJ138DRAFT_1130270</name>
</gene>
<comment type="caution">
    <text evidence="1">The sequence shown here is derived from an EMBL/GenBank/DDBJ whole genome shotgun (WGS) entry which is preliminary data.</text>
</comment>
<proteinExistence type="predicted"/>
<name>A0ACB7ZXL7_9AGAM</name>
<sequence>MERIKEYWDRNSVTTVFRISHKDGRPVGCEVNKARVFTNACGLGWKFGIAYDSNSPEIDIFFRFTEENWTEAYYGTSVSLFIALLEDINGDAKAMNARRLVTIPTKSKNERNSWYPRDIIARPYILFKVTLSPGIDVHSMMKKKYPPLKPALTPAIQTVLHRGLFSGTFYFDTKFLARSGCASSCPMEPIYAHSTVITTTQPALLQYNAPFDISIDKYESDSDYDETEVNDERDSGADAMIVESPPHNNPSPSSTLREPPSAYHATQPAGVRTIQMNGIALKTLKALIYHCYTSEIFFRPLRSAPADTSKDRPLPLDDPDRIYCSPKSMYRLADKIGADELKSLSLESIRSSLSKHNILDEVFSPFTSRYPEVLDTELALLGENAHEPEVVQALPGKIRAVASGALPHSYEVLFSVMQRVR</sequence>
<evidence type="ECO:0000313" key="1">
    <source>
        <dbReference type="EMBL" id="KAH7905856.1"/>
    </source>
</evidence>
<reference evidence="1" key="1">
    <citation type="journal article" date="2021" name="New Phytol.">
        <title>Evolutionary innovations through gain and loss of genes in the ectomycorrhizal Boletales.</title>
        <authorList>
            <person name="Wu G."/>
            <person name="Miyauchi S."/>
            <person name="Morin E."/>
            <person name="Kuo A."/>
            <person name="Drula E."/>
            <person name="Varga T."/>
            <person name="Kohler A."/>
            <person name="Feng B."/>
            <person name="Cao Y."/>
            <person name="Lipzen A."/>
            <person name="Daum C."/>
            <person name="Hundley H."/>
            <person name="Pangilinan J."/>
            <person name="Johnson J."/>
            <person name="Barry K."/>
            <person name="LaButti K."/>
            <person name="Ng V."/>
            <person name="Ahrendt S."/>
            <person name="Min B."/>
            <person name="Choi I.G."/>
            <person name="Park H."/>
            <person name="Plett J.M."/>
            <person name="Magnuson J."/>
            <person name="Spatafora J.W."/>
            <person name="Nagy L.G."/>
            <person name="Henrissat B."/>
            <person name="Grigoriev I.V."/>
            <person name="Yang Z.L."/>
            <person name="Xu J."/>
            <person name="Martin F.M."/>
        </authorList>
    </citation>
    <scope>NUCLEOTIDE SEQUENCE</scope>
    <source>
        <strain evidence="1">ATCC 28755</strain>
    </source>
</reference>
<evidence type="ECO:0000313" key="2">
    <source>
        <dbReference type="Proteomes" id="UP000790377"/>
    </source>
</evidence>
<keyword evidence="2" id="KW-1185">Reference proteome</keyword>